<sequence>MTERVKATPAALELIYKLQQQHGPLMFHQSGGCCDGSQPMCFPLGEFKTGGSDVLLGEIAGTPFYMGADQWAYWKHTELTLDVTPGRGSSFSLEIPLGVRFIIRSRVFTDEELATLEAAGKDL</sequence>
<dbReference type="Pfam" id="PF05610">
    <property type="entry name" value="DUF779"/>
    <property type="match status" value="1"/>
</dbReference>
<proteinExistence type="predicted"/>
<comment type="caution">
    <text evidence="1">The sequence shown here is derived from an EMBL/GenBank/DDBJ whole genome shotgun (WGS) entry which is preliminary data.</text>
</comment>
<name>A0A3E1NNQ2_9BACT</name>
<protein>
    <submittedName>
        <fullName evidence="1">DUF779 domain-containing protein</fullName>
    </submittedName>
</protein>
<dbReference type="AlphaFoldDB" id="A0A3E1NNQ2"/>
<evidence type="ECO:0000313" key="2">
    <source>
        <dbReference type="Proteomes" id="UP000261284"/>
    </source>
</evidence>
<gene>
    <name evidence="1" type="ORF">DXN05_00805</name>
</gene>
<dbReference type="InterPro" id="IPR008497">
    <property type="entry name" value="DUF779"/>
</dbReference>
<dbReference type="Proteomes" id="UP000261284">
    <property type="component" value="Unassembled WGS sequence"/>
</dbReference>
<dbReference type="PIRSF" id="PIRSF009151">
    <property type="entry name" value="DUF779"/>
    <property type="match status" value="1"/>
</dbReference>
<accession>A0A3E1NNQ2</accession>
<dbReference type="RefSeq" id="WP_116845317.1">
    <property type="nucleotide sequence ID" value="NZ_QTJU01000001.1"/>
</dbReference>
<keyword evidence="2" id="KW-1185">Reference proteome</keyword>
<dbReference type="EMBL" id="QTJU01000001">
    <property type="protein sequence ID" value="RFM29559.1"/>
    <property type="molecule type" value="Genomic_DNA"/>
</dbReference>
<evidence type="ECO:0000313" key="1">
    <source>
        <dbReference type="EMBL" id="RFM29559.1"/>
    </source>
</evidence>
<reference evidence="1 2" key="1">
    <citation type="submission" date="2018-08" db="EMBL/GenBank/DDBJ databases">
        <title>Chitinophagaceae sp. K23C18032701, a novel bacterium isolated from forest soil.</title>
        <authorList>
            <person name="Wang C."/>
        </authorList>
    </citation>
    <scope>NUCLEOTIDE SEQUENCE [LARGE SCALE GENOMIC DNA]</scope>
    <source>
        <strain evidence="1 2">K23C18032701</strain>
    </source>
</reference>
<dbReference type="OrthoDB" id="3725739at2"/>
<organism evidence="1 2">
    <name type="scientific">Deminuibacter soli</name>
    <dbReference type="NCBI Taxonomy" id="2291815"/>
    <lineage>
        <taxon>Bacteria</taxon>
        <taxon>Pseudomonadati</taxon>
        <taxon>Bacteroidota</taxon>
        <taxon>Chitinophagia</taxon>
        <taxon>Chitinophagales</taxon>
        <taxon>Chitinophagaceae</taxon>
        <taxon>Deminuibacter</taxon>
    </lineage>
</organism>